<dbReference type="GO" id="GO:0006754">
    <property type="term" value="P:ATP biosynthetic process"/>
    <property type="evidence" value="ECO:0007669"/>
    <property type="project" value="TreeGrafter"/>
</dbReference>
<dbReference type="CDD" id="cd03673">
    <property type="entry name" value="NUDIX_Ap6A_hydrolase"/>
    <property type="match status" value="1"/>
</dbReference>
<keyword evidence="1" id="KW-0378">Hydrolase</keyword>
<dbReference type="PANTHER" id="PTHR21340">
    <property type="entry name" value="DIADENOSINE 5,5-P1,P4-TETRAPHOSPHATE PYROPHOSPHOHYDROLASE MUTT"/>
    <property type="match status" value="1"/>
</dbReference>
<evidence type="ECO:0000256" key="1">
    <source>
        <dbReference type="ARBA" id="ARBA00022801"/>
    </source>
</evidence>
<protein>
    <submittedName>
        <fullName evidence="3">Phosphoglycerate mutase GpmB</fullName>
    </submittedName>
</protein>
<dbReference type="SUPFAM" id="SSF55811">
    <property type="entry name" value="Nudix"/>
    <property type="match status" value="1"/>
</dbReference>
<organism evidence="3">
    <name type="scientific">mine drainage metagenome</name>
    <dbReference type="NCBI Taxonomy" id="410659"/>
    <lineage>
        <taxon>unclassified sequences</taxon>
        <taxon>metagenomes</taxon>
        <taxon>ecological metagenomes</taxon>
    </lineage>
</organism>
<dbReference type="PROSITE" id="PS51462">
    <property type="entry name" value="NUDIX"/>
    <property type="match status" value="1"/>
</dbReference>
<dbReference type="Pfam" id="PF00300">
    <property type="entry name" value="His_Phos_1"/>
    <property type="match status" value="1"/>
</dbReference>
<accession>A0A1J5Q1X1</accession>
<dbReference type="PANTHER" id="PTHR21340:SF0">
    <property type="entry name" value="BIS(5'-NUCLEOSYL)-TETRAPHOSPHATASE [ASYMMETRICAL]"/>
    <property type="match status" value="1"/>
</dbReference>
<proteinExistence type="predicted"/>
<dbReference type="InterPro" id="IPR015797">
    <property type="entry name" value="NUDIX_hydrolase-like_dom_sf"/>
</dbReference>
<dbReference type="Pfam" id="PF00293">
    <property type="entry name" value="NUDIX"/>
    <property type="match status" value="1"/>
</dbReference>
<dbReference type="InterPro" id="IPR051325">
    <property type="entry name" value="Nudix_hydrolase_domain"/>
</dbReference>
<feature type="domain" description="Nudix hydrolase" evidence="2">
    <location>
        <begin position="37"/>
        <end position="166"/>
    </location>
</feature>
<evidence type="ECO:0000313" key="3">
    <source>
        <dbReference type="EMBL" id="OIQ71475.1"/>
    </source>
</evidence>
<gene>
    <name evidence="3" type="primary">gpmB_2</name>
    <name evidence="3" type="ORF">GALL_469080</name>
</gene>
<name>A0A1J5Q1X1_9ZZZZ</name>
<dbReference type="SUPFAM" id="SSF53254">
    <property type="entry name" value="Phosphoglycerate mutase-like"/>
    <property type="match status" value="1"/>
</dbReference>
<dbReference type="InterPro" id="IPR000086">
    <property type="entry name" value="NUDIX_hydrolase_dom"/>
</dbReference>
<dbReference type="PROSITE" id="PS00893">
    <property type="entry name" value="NUDIX_BOX"/>
    <property type="match status" value="1"/>
</dbReference>
<dbReference type="Gene3D" id="3.40.50.1240">
    <property type="entry name" value="Phosphoglycerate mutase-like"/>
    <property type="match status" value="1"/>
</dbReference>
<comment type="caution">
    <text evidence="3">The sequence shown here is derived from an EMBL/GenBank/DDBJ whole genome shotgun (WGS) entry which is preliminary data.</text>
</comment>
<dbReference type="EMBL" id="MLJW01003708">
    <property type="protein sequence ID" value="OIQ71475.1"/>
    <property type="molecule type" value="Genomic_DNA"/>
</dbReference>
<dbReference type="InterPro" id="IPR020084">
    <property type="entry name" value="NUDIX_hydrolase_CS"/>
</dbReference>
<dbReference type="SMART" id="SM00855">
    <property type="entry name" value="PGAM"/>
    <property type="match status" value="1"/>
</dbReference>
<dbReference type="InterPro" id="IPR029033">
    <property type="entry name" value="His_PPase_superfam"/>
</dbReference>
<sequence>MVTRVQRFRRPTTARLASHACASLPRARKTQMTKQLPPVLAAGALLWRHAENDAIEVAMVHRPRYDDWSLPKGKLEAGEHLLACAAREILEETGVVAHFGPLLGEITYDVEDQRKTVTYWAARAVEFHKPTASADEIGLVQWSSPSAARALLTHDHDREILNSFLEIGTGTIPIVLLRHAKAVKRSEWDGDDDDDRPLDSKGEIQARALGNILRAFGSLEIHSSDSNRCQQTASVIAREWGTSVITESTLSEYSYKRNSAGALDRTKELLQLERPLVICSHRPVLPHLVGAMLEGTLFETPNSGLEPAAAWVVHARGGVVIAIDYLPAPE</sequence>
<dbReference type="GO" id="GO:0004081">
    <property type="term" value="F:bis(5'-nucleosyl)-tetraphosphatase (asymmetrical) activity"/>
    <property type="evidence" value="ECO:0007669"/>
    <property type="project" value="TreeGrafter"/>
</dbReference>
<dbReference type="AlphaFoldDB" id="A0A1J5Q1X1"/>
<dbReference type="GO" id="GO:0006167">
    <property type="term" value="P:AMP biosynthetic process"/>
    <property type="evidence" value="ECO:0007669"/>
    <property type="project" value="TreeGrafter"/>
</dbReference>
<dbReference type="InterPro" id="IPR013078">
    <property type="entry name" value="His_Pase_superF_clade-1"/>
</dbReference>
<dbReference type="Gene3D" id="3.90.79.10">
    <property type="entry name" value="Nucleoside Triphosphate Pyrophosphohydrolase"/>
    <property type="match status" value="1"/>
</dbReference>
<evidence type="ECO:0000259" key="2">
    <source>
        <dbReference type="PROSITE" id="PS51462"/>
    </source>
</evidence>
<reference evidence="3" key="1">
    <citation type="submission" date="2016-10" db="EMBL/GenBank/DDBJ databases">
        <title>Sequence of Gallionella enrichment culture.</title>
        <authorList>
            <person name="Poehlein A."/>
            <person name="Muehling M."/>
            <person name="Daniel R."/>
        </authorList>
    </citation>
    <scope>NUCLEOTIDE SEQUENCE</scope>
</reference>
<dbReference type="CDD" id="cd07067">
    <property type="entry name" value="HP_PGM_like"/>
    <property type="match status" value="1"/>
</dbReference>